<sequence>MTSTESVAEFAARARAWLADNMPAIDSADPPAAPRDEERSWLRARELQKRLYDGGFAGICFPREYGGLGLDYEYQKAFDVESLDYEMPLILNTPTFTICCATLLDTGSEEQKRQHIAAALRGEEVLVQLLSEPSGGSDLAGVLTRAERRGDRWIINGAKTWSTSAFAADYGLCLARTNWDVPKHEGLTMFLVPIAHPGITLRHITMLSGSTEFCEEFLDGVDVGDDAVVGEVNGGWAVASRQLYHERRAVGQGSEFASGSGSEGGNAIPVDYVALAEKTGQADNERVHEMAGRALVHRAVAEQLIGHVYRSVRDGALPPAAGTLIRLFHSETTTTDVDTALAIAGSAGVVGEQGAGLETGLRYLSRQTVAIGGGTTEMARNVIGERVLGFPREYAADRGVPFNQVRHGERADRA</sequence>
<dbReference type="InterPro" id="IPR006091">
    <property type="entry name" value="Acyl-CoA_Oxase/DH_mid-dom"/>
</dbReference>
<keyword evidence="5 6" id="KW-0560">Oxidoreductase</keyword>
<dbReference type="InterPro" id="IPR009075">
    <property type="entry name" value="AcylCo_DH/oxidase_C"/>
</dbReference>
<evidence type="ECO:0000259" key="7">
    <source>
        <dbReference type="Pfam" id="PF00441"/>
    </source>
</evidence>
<dbReference type="Gene3D" id="1.10.540.10">
    <property type="entry name" value="Acyl-CoA dehydrogenase/oxidase, N-terminal domain"/>
    <property type="match status" value="1"/>
</dbReference>
<evidence type="ECO:0000259" key="9">
    <source>
        <dbReference type="Pfam" id="PF02771"/>
    </source>
</evidence>
<evidence type="ECO:0000256" key="3">
    <source>
        <dbReference type="ARBA" id="ARBA00022630"/>
    </source>
</evidence>
<protein>
    <recommendedName>
        <fullName evidence="12">Acyl-CoA dehydrogenase</fullName>
    </recommendedName>
</protein>
<dbReference type="InterPro" id="IPR046373">
    <property type="entry name" value="Acyl-CoA_Oxase/DH_mid-dom_sf"/>
</dbReference>
<comment type="caution">
    <text evidence="10">The sequence shown here is derived from an EMBL/GenBank/DDBJ whole genome shotgun (WGS) entry which is preliminary data.</text>
</comment>
<gene>
    <name evidence="10" type="ORF">K875_04373</name>
</gene>
<evidence type="ECO:0000256" key="1">
    <source>
        <dbReference type="ARBA" id="ARBA00001974"/>
    </source>
</evidence>
<dbReference type="Pfam" id="PF02770">
    <property type="entry name" value="Acyl-CoA_dh_M"/>
    <property type="match status" value="1"/>
</dbReference>
<keyword evidence="11" id="KW-1185">Reference proteome</keyword>
<dbReference type="HOGENOM" id="CLU_018204_9_2_11"/>
<dbReference type="EMBL" id="JLXW01000010">
    <property type="protein sequence ID" value="KBZ61417.1"/>
    <property type="molecule type" value="Genomic_DNA"/>
</dbReference>
<dbReference type="AlphaFoldDB" id="A0A051TWS8"/>
<evidence type="ECO:0000313" key="10">
    <source>
        <dbReference type="EMBL" id="KBZ61417.1"/>
    </source>
</evidence>
<dbReference type="SUPFAM" id="SSF56645">
    <property type="entry name" value="Acyl-CoA dehydrogenase NM domain-like"/>
    <property type="match status" value="1"/>
</dbReference>
<keyword evidence="3 6" id="KW-0285">Flavoprotein</keyword>
<dbReference type="PANTHER" id="PTHR43292:SF4">
    <property type="entry name" value="ACYL-COA DEHYDROGENASE FADE34"/>
    <property type="match status" value="1"/>
</dbReference>
<comment type="similarity">
    <text evidence="2 6">Belongs to the acyl-CoA dehydrogenase family.</text>
</comment>
<evidence type="ECO:0000256" key="2">
    <source>
        <dbReference type="ARBA" id="ARBA00009347"/>
    </source>
</evidence>
<accession>A0A051TWS8</accession>
<name>A0A051TWS8_9MYCO</name>
<evidence type="ECO:0000313" key="11">
    <source>
        <dbReference type="Proteomes" id="UP000025947"/>
    </source>
</evidence>
<keyword evidence="4 6" id="KW-0274">FAD</keyword>
<dbReference type="PANTHER" id="PTHR43292">
    <property type="entry name" value="ACYL-COA DEHYDROGENASE"/>
    <property type="match status" value="1"/>
</dbReference>
<dbReference type="Gene3D" id="1.20.140.10">
    <property type="entry name" value="Butyryl-CoA Dehydrogenase, subunit A, domain 3"/>
    <property type="match status" value="1"/>
</dbReference>
<dbReference type="InterPro" id="IPR037069">
    <property type="entry name" value="AcylCoA_DH/ox_N_sf"/>
</dbReference>
<dbReference type="PATRIC" id="fig|1324261.3.peg.4409"/>
<dbReference type="Gene3D" id="2.40.110.10">
    <property type="entry name" value="Butyryl-CoA Dehydrogenase, subunit A, domain 2"/>
    <property type="match status" value="1"/>
</dbReference>
<evidence type="ECO:0000256" key="6">
    <source>
        <dbReference type="RuleBase" id="RU362125"/>
    </source>
</evidence>
<dbReference type="GO" id="GO:0005886">
    <property type="term" value="C:plasma membrane"/>
    <property type="evidence" value="ECO:0007669"/>
    <property type="project" value="TreeGrafter"/>
</dbReference>
<organism evidence="10 11">
    <name type="scientific">Mycobacterium [tuberculosis] TKK-01-0051</name>
    <dbReference type="NCBI Taxonomy" id="1324261"/>
    <lineage>
        <taxon>Bacteria</taxon>
        <taxon>Bacillati</taxon>
        <taxon>Actinomycetota</taxon>
        <taxon>Actinomycetes</taxon>
        <taxon>Mycobacteriales</taxon>
        <taxon>Mycobacteriaceae</taxon>
        <taxon>Mycobacterium</taxon>
        <taxon>Mycobacterium avium complex (MAC)</taxon>
    </lineage>
</organism>
<dbReference type="InterPro" id="IPR013786">
    <property type="entry name" value="AcylCoA_DH/ox_N"/>
</dbReference>
<evidence type="ECO:0000256" key="4">
    <source>
        <dbReference type="ARBA" id="ARBA00022827"/>
    </source>
</evidence>
<dbReference type="InterPro" id="IPR052161">
    <property type="entry name" value="Mycobact_Acyl-CoA_DH"/>
</dbReference>
<reference evidence="10 11" key="1">
    <citation type="submission" date="2014-04" db="EMBL/GenBank/DDBJ databases">
        <title>The Genome Sequence of Mycobacterium tuberculosis TKK-01-0051.</title>
        <authorList>
            <consortium name="The Broad Institute Genomics Platform"/>
            <consortium name="The Broad Institute Genome Sequencing Center for Infectious Disease"/>
            <person name="Earl A.M."/>
            <person name="Cohen K."/>
            <person name="Pym A."/>
            <person name="Bishai W."/>
            <person name="Maharaj K."/>
            <person name="Desjardins C."/>
            <person name="Abeel T."/>
            <person name="Young S."/>
            <person name="Zeng Q."/>
            <person name="Gargeya S."/>
            <person name="Abouelleil A."/>
            <person name="Alvarado L."/>
            <person name="Chapman S.B."/>
            <person name="Gainer-Dewar J."/>
            <person name="Goldberg J."/>
            <person name="Griggs A."/>
            <person name="Gujja S."/>
            <person name="Hansen M."/>
            <person name="Howarth C."/>
            <person name="Imamovic A."/>
            <person name="Larimer J."/>
            <person name="Murphy C."/>
            <person name="Naylor J."/>
            <person name="Pearson M."/>
            <person name="Poon T.W."/>
            <person name="Priest M."/>
            <person name="Roberts A."/>
            <person name="Saif S."/>
            <person name="Shea T."/>
            <person name="Sykes S."/>
            <person name="Wortman J."/>
            <person name="Nusbaum C."/>
            <person name="Birren B."/>
        </authorList>
    </citation>
    <scope>NUCLEOTIDE SEQUENCE [LARGE SCALE GENOMIC DNA]</scope>
    <source>
        <strain evidence="10 11">TKK-01-0051</strain>
    </source>
</reference>
<evidence type="ECO:0000256" key="5">
    <source>
        <dbReference type="ARBA" id="ARBA00023002"/>
    </source>
</evidence>
<dbReference type="RefSeq" id="WP_044486790.1">
    <property type="nucleotide sequence ID" value="NZ_KK328284.1"/>
</dbReference>
<evidence type="ECO:0008006" key="12">
    <source>
        <dbReference type="Google" id="ProtNLM"/>
    </source>
</evidence>
<dbReference type="InterPro" id="IPR036250">
    <property type="entry name" value="AcylCo_DH-like_C"/>
</dbReference>
<dbReference type="Pfam" id="PF00441">
    <property type="entry name" value="Acyl-CoA_dh_1"/>
    <property type="match status" value="1"/>
</dbReference>
<dbReference type="InterPro" id="IPR009100">
    <property type="entry name" value="AcylCoA_DH/oxidase_NM_dom_sf"/>
</dbReference>
<dbReference type="Proteomes" id="UP000025947">
    <property type="component" value="Unassembled WGS sequence"/>
</dbReference>
<dbReference type="SUPFAM" id="SSF47203">
    <property type="entry name" value="Acyl-CoA dehydrogenase C-terminal domain-like"/>
    <property type="match status" value="1"/>
</dbReference>
<dbReference type="GO" id="GO:0050660">
    <property type="term" value="F:flavin adenine dinucleotide binding"/>
    <property type="evidence" value="ECO:0007669"/>
    <property type="project" value="InterPro"/>
</dbReference>
<dbReference type="GO" id="GO:0016627">
    <property type="term" value="F:oxidoreductase activity, acting on the CH-CH group of donors"/>
    <property type="evidence" value="ECO:0007669"/>
    <property type="project" value="InterPro"/>
</dbReference>
<comment type="cofactor">
    <cofactor evidence="1 6">
        <name>FAD</name>
        <dbReference type="ChEBI" id="CHEBI:57692"/>
    </cofactor>
</comment>
<proteinExistence type="inferred from homology"/>
<evidence type="ECO:0000259" key="8">
    <source>
        <dbReference type="Pfam" id="PF02770"/>
    </source>
</evidence>
<feature type="domain" description="Acyl-CoA dehydrogenase/oxidase N-terminal" evidence="9">
    <location>
        <begin position="10"/>
        <end position="123"/>
    </location>
</feature>
<feature type="domain" description="Acyl-CoA oxidase/dehydrogenase middle" evidence="8">
    <location>
        <begin position="130"/>
        <end position="206"/>
    </location>
</feature>
<feature type="domain" description="Acyl-CoA dehydrogenase/oxidase C-terminal" evidence="7">
    <location>
        <begin position="233"/>
        <end position="388"/>
    </location>
</feature>
<dbReference type="Pfam" id="PF02771">
    <property type="entry name" value="Acyl-CoA_dh_N"/>
    <property type="match status" value="1"/>
</dbReference>